<evidence type="ECO:0000256" key="3">
    <source>
        <dbReference type="ARBA" id="ARBA00022552"/>
    </source>
</evidence>
<feature type="domain" description="NOL9 N-terminal" evidence="12">
    <location>
        <begin position="387"/>
        <end position="532"/>
    </location>
</feature>
<keyword evidence="3" id="KW-0698">rRNA processing</keyword>
<dbReference type="InterPro" id="IPR027417">
    <property type="entry name" value="P-loop_NTPase"/>
</dbReference>
<dbReference type="Proteomes" id="UP001497472">
    <property type="component" value="Unassembled WGS sequence"/>
</dbReference>
<feature type="compositionally biased region" description="Basic and acidic residues" evidence="10">
    <location>
        <begin position="220"/>
        <end position="236"/>
    </location>
</feature>
<keyword evidence="15" id="KW-1185">Reference proteome</keyword>
<evidence type="ECO:0000256" key="4">
    <source>
        <dbReference type="ARBA" id="ARBA00022679"/>
    </source>
</evidence>
<keyword evidence="8" id="KW-0539">Nucleus</keyword>
<comment type="similarity">
    <text evidence="2">Belongs to the Clp1 family. NOL9/GRC3 subfamily.</text>
</comment>
<evidence type="ECO:0000256" key="1">
    <source>
        <dbReference type="ARBA" id="ARBA00004604"/>
    </source>
</evidence>
<dbReference type="InterPro" id="IPR032319">
    <property type="entry name" value="CLP1_P"/>
</dbReference>
<dbReference type="InterPro" id="IPR057573">
    <property type="entry name" value="NOL9_N"/>
</dbReference>
<organism evidence="14 15">
    <name type="scientific">Leptosia nina</name>
    <dbReference type="NCBI Taxonomy" id="320188"/>
    <lineage>
        <taxon>Eukaryota</taxon>
        <taxon>Metazoa</taxon>
        <taxon>Ecdysozoa</taxon>
        <taxon>Arthropoda</taxon>
        <taxon>Hexapoda</taxon>
        <taxon>Insecta</taxon>
        <taxon>Pterygota</taxon>
        <taxon>Neoptera</taxon>
        <taxon>Endopterygota</taxon>
        <taxon>Lepidoptera</taxon>
        <taxon>Glossata</taxon>
        <taxon>Ditrysia</taxon>
        <taxon>Papilionoidea</taxon>
        <taxon>Pieridae</taxon>
        <taxon>Pierinae</taxon>
        <taxon>Leptosia</taxon>
    </lineage>
</organism>
<keyword evidence="5" id="KW-0547">Nucleotide-binding</keyword>
<feature type="region of interest" description="Disordered" evidence="10">
    <location>
        <begin position="204"/>
        <end position="236"/>
    </location>
</feature>
<dbReference type="GO" id="GO:0051731">
    <property type="term" value="F:polynucleotide 5'-hydroxyl-kinase activity"/>
    <property type="evidence" value="ECO:0007669"/>
    <property type="project" value="InterPro"/>
</dbReference>
<keyword evidence="6" id="KW-0418">Kinase</keyword>
<dbReference type="Gene3D" id="3.40.50.300">
    <property type="entry name" value="P-loop containing nucleotide triphosphate hydrolases"/>
    <property type="match status" value="1"/>
</dbReference>
<proteinExistence type="inferred from homology"/>
<dbReference type="GO" id="GO:0000448">
    <property type="term" value="P:cleavage in ITS2 between 5.8S rRNA and LSU-rRNA of tricistronic rRNA transcript (SSU-rRNA, 5.8S rRNA, LSU-rRNA)"/>
    <property type="evidence" value="ECO:0007669"/>
    <property type="project" value="TreeGrafter"/>
</dbReference>
<comment type="caution">
    <text evidence="14">The sequence shown here is derived from an EMBL/GenBank/DDBJ whole genome shotgun (WGS) entry which is preliminary data.</text>
</comment>
<protein>
    <recommendedName>
        <fullName evidence="9">Polynucleotide 5'-hydroxyl-kinase NOL9</fullName>
    </recommendedName>
</protein>
<feature type="domain" description="Clp1 P-loop" evidence="11">
    <location>
        <begin position="563"/>
        <end position="697"/>
    </location>
</feature>
<dbReference type="SUPFAM" id="SSF52540">
    <property type="entry name" value="P-loop containing nucleoside triphosphate hydrolases"/>
    <property type="match status" value="1"/>
</dbReference>
<reference evidence="14 15" key="1">
    <citation type="submission" date="2023-11" db="EMBL/GenBank/DDBJ databases">
        <authorList>
            <person name="Okamura Y."/>
        </authorList>
    </citation>
    <scope>NUCLEOTIDE SEQUENCE [LARGE SCALE GENOMIC DNA]</scope>
</reference>
<dbReference type="Pfam" id="PF24419">
    <property type="entry name" value="Cupin_NOL9"/>
    <property type="match status" value="1"/>
</dbReference>
<dbReference type="Pfam" id="PF25467">
    <property type="entry name" value="NOL9_C"/>
    <property type="match status" value="1"/>
</dbReference>
<sequence length="928" mass="104655">MDLFERAHVVRIPPKTPPKDQYAIKNKLKIMLQGYKNSDHELIKDAEDASRDFEDSTSVSGFSDLNLTVSSAEDSTANVISQTNSPSTQASELNVSMSECKISKEKNGKVNCHKQIPNLQDSENSALKYTTLDISSNDGMTSNKVSNDENYILSPSADISYISSDDTNSSTGSGLCEFDPEGKLALMIHEKLLHHKALNQKRGMLDDELSPIKEKKSRRDKNSKQNQDRKSCDNDELLIKNYEDEEQLAIKLGRQESVTTSKDEVRECVILPPSILLSEIDGEKSFNQFLGEYKNEIIRNLPAHYQNPTFYIDSNTKNSDDMSSLIPEVDNDLRVLDLEDIDNNQTSNTVDNVTNIDETSLIETSVPTETNLPLNIMNDSEHSEPNNNFKIYFGHDNCVIVFKHPSELYLHGMVIAKAIAGKLEVFGHILTEIECPIIAPLYSYAQTLKTIENANQTDQLYDKLKACGVLSSDAIDISEDFNESDGILLLKPMRHPQMDFVSQNFNKVNLFKDKSKEHSLQKASEYLGCTLYSAKPQRAFIENPLWQRVLSSSKSITTCVVCGGKGSGKSTFLRYYTNKVLNKGPILVIDLDPGQSEFTVAGNVSATVVTKPIFGPSFTHLKHPNISLNIGMISTMDNIHLYINAVKSVITYSREHFNTIPWIINTMGMTNNVGLKLMIIIILLAQPDYVLQYDSKNPKKCFDTRFTPDNVEKMFNRFKYEKQFVGLTSTVTDYSLIMAPEAEILQPNKSPLIPRDERYLSFLAYFAQLFQNSNDSRYWLLGATPYEVPLKDLYVAVNIKVKKDCITKVINGKVVALCQQATQSCERVFTLADKPLLCHGHGLVRGIDWEKEILYIITPIAASELPLVNTILYADWVPDLRGQEQCLPDGTEVPYRTPNELEQAAFMSTPRRRFNPMQLIKMMRNRKS</sequence>
<dbReference type="InterPro" id="IPR057570">
    <property type="entry name" value="NOL9_C"/>
</dbReference>
<keyword evidence="4" id="KW-0808">Transferase</keyword>
<evidence type="ECO:0000259" key="13">
    <source>
        <dbReference type="Pfam" id="PF25467"/>
    </source>
</evidence>
<feature type="domain" description="NOL9 C-terminal" evidence="13">
    <location>
        <begin position="784"/>
        <end position="873"/>
    </location>
</feature>
<evidence type="ECO:0000313" key="15">
    <source>
        <dbReference type="Proteomes" id="UP001497472"/>
    </source>
</evidence>
<dbReference type="GO" id="GO:0005730">
    <property type="term" value="C:nucleolus"/>
    <property type="evidence" value="ECO:0007669"/>
    <property type="project" value="UniProtKB-SubCell"/>
</dbReference>
<keyword evidence="7" id="KW-0067">ATP-binding</keyword>
<dbReference type="EMBL" id="CAVLEF010000088">
    <property type="protein sequence ID" value="CAK1550758.1"/>
    <property type="molecule type" value="Genomic_DNA"/>
</dbReference>
<evidence type="ECO:0000256" key="7">
    <source>
        <dbReference type="ARBA" id="ARBA00022840"/>
    </source>
</evidence>
<evidence type="ECO:0000256" key="5">
    <source>
        <dbReference type="ARBA" id="ARBA00022741"/>
    </source>
</evidence>
<dbReference type="Pfam" id="PF16575">
    <property type="entry name" value="CLP1_P"/>
    <property type="match status" value="1"/>
</dbReference>
<dbReference type="GO" id="GO:0005524">
    <property type="term" value="F:ATP binding"/>
    <property type="evidence" value="ECO:0007669"/>
    <property type="project" value="UniProtKB-KW"/>
</dbReference>
<evidence type="ECO:0000256" key="6">
    <source>
        <dbReference type="ARBA" id="ARBA00022777"/>
    </source>
</evidence>
<dbReference type="PANTHER" id="PTHR12755:SF3">
    <property type="entry name" value="POLYNUCLEOTIDE 5'-HYDROXYL-KINASE NOL9"/>
    <property type="match status" value="1"/>
</dbReference>
<evidence type="ECO:0000256" key="9">
    <source>
        <dbReference type="ARBA" id="ARBA00071212"/>
    </source>
</evidence>
<evidence type="ECO:0000259" key="12">
    <source>
        <dbReference type="Pfam" id="PF24419"/>
    </source>
</evidence>
<dbReference type="AlphaFoldDB" id="A0AAV1JMP0"/>
<gene>
    <name evidence="14" type="ORF">LNINA_LOCUS9956</name>
</gene>
<comment type="subcellular location">
    <subcellularLocation>
        <location evidence="1">Nucleus</location>
        <location evidence="1">Nucleolus</location>
    </subcellularLocation>
</comment>
<name>A0AAV1JMP0_9NEOP</name>
<evidence type="ECO:0000256" key="8">
    <source>
        <dbReference type="ARBA" id="ARBA00023242"/>
    </source>
</evidence>
<evidence type="ECO:0000256" key="10">
    <source>
        <dbReference type="SAM" id="MobiDB-lite"/>
    </source>
</evidence>
<evidence type="ECO:0000259" key="11">
    <source>
        <dbReference type="Pfam" id="PF16575"/>
    </source>
</evidence>
<accession>A0AAV1JMP0</accession>
<evidence type="ECO:0000313" key="14">
    <source>
        <dbReference type="EMBL" id="CAK1550758.1"/>
    </source>
</evidence>
<dbReference type="InterPro" id="IPR045116">
    <property type="entry name" value="Clp1/Grc3"/>
</dbReference>
<evidence type="ECO:0000256" key="2">
    <source>
        <dbReference type="ARBA" id="ARBA00011003"/>
    </source>
</evidence>
<dbReference type="PANTHER" id="PTHR12755">
    <property type="entry name" value="CLEAVAGE/POLYADENYLATION FACTOR IA SUBUNIT CLP1P"/>
    <property type="match status" value="1"/>
</dbReference>